<evidence type="ECO:0000259" key="13">
    <source>
        <dbReference type="Pfam" id="PF07715"/>
    </source>
</evidence>
<dbReference type="PANTHER" id="PTHR30069">
    <property type="entry name" value="TONB-DEPENDENT OUTER MEMBRANE RECEPTOR"/>
    <property type="match status" value="1"/>
</dbReference>
<evidence type="ECO:0000256" key="5">
    <source>
        <dbReference type="ARBA" id="ARBA00022729"/>
    </source>
</evidence>
<dbReference type="EMBL" id="CP011454">
    <property type="protein sequence ID" value="AMW04483.1"/>
    <property type="molecule type" value="Genomic_DNA"/>
</dbReference>
<evidence type="ECO:0000256" key="4">
    <source>
        <dbReference type="ARBA" id="ARBA00022692"/>
    </source>
</evidence>
<dbReference type="AlphaFoldDB" id="A0A143BIQ6"/>
<dbReference type="Proteomes" id="UP000076404">
    <property type="component" value="Chromosome"/>
</dbReference>
<keyword evidence="8" id="KW-0675">Receptor</keyword>
<evidence type="ECO:0000256" key="7">
    <source>
        <dbReference type="ARBA" id="ARBA00023136"/>
    </source>
</evidence>
<gene>
    <name evidence="14" type="ORF">GEMMAAP_05765</name>
</gene>
<evidence type="ECO:0000256" key="3">
    <source>
        <dbReference type="ARBA" id="ARBA00022452"/>
    </source>
</evidence>
<dbReference type="Pfam" id="PF07715">
    <property type="entry name" value="Plug"/>
    <property type="match status" value="1"/>
</dbReference>
<evidence type="ECO:0000256" key="11">
    <source>
        <dbReference type="RuleBase" id="RU003357"/>
    </source>
</evidence>
<feature type="domain" description="TonB-dependent receptor plug" evidence="13">
    <location>
        <begin position="125"/>
        <end position="253"/>
    </location>
</feature>
<evidence type="ECO:0000256" key="6">
    <source>
        <dbReference type="ARBA" id="ARBA00023077"/>
    </source>
</evidence>
<keyword evidence="2 10" id="KW-0813">Transport</keyword>
<accession>A0A143BIQ6</accession>
<dbReference type="STRING" id="1379270.GEMMAAP_05765"/>
<dbReference type="GO" id="GO:0015344">
    <property type="term" value="F:siderophore uptake transmembrane transporter activity"/>
    <property type="evidence" value="ECO:0007669"/>
    <property type="project" value="TreeGrafter"/>
</dbReference>
<keyword evidence="6 11" id="KW-0798">TonB box</keyword>
<keyword evidence="5" id="KW-0732">Signal</keyword>
<evidence type="ECO:0000256" key="9">
    <source>
        <dbReference type="ARBA" id="ARBA00023237"/>
    </source>
</evidence>
<keyword evidence="4 10" id="KW-0812">Transmembrane</keyword>
<evidence type="ECO:0000256" key="1">
    <source>
        <dbReference type="ARBA" id="ARBA00004571"/>
    </source>
</evidence>
<evidence type="ECO:0000259" key="12">
    <source>
        <dbReference type="Pfam" id="PF00593"/>
    </source>
</evidence>
<dbReference type="Gene3D" id="2.170.130.10">
    <property type="entry name" value="TonB-dependent receptor, plug domain"/>
    <property type="match status" value="1"/>
</dbReference>
<evidence type="ECO:0000256" key="10">
    <source>
        <dbReference type="PROSITE-ProRule" id="PRU01360"/>
    </source>
</evidence>
<sequence length="943" mass="100624">MSACAVVASLLVTPFGPHGSIHAQAATGTIRGKVTNAAGAAVPNAQVFIAGTQNGGQTGADGSYSITRVNVGTVTVRVRMIGYEPTEKVATVAAGATATVDFSLKTSAVSLDQVVVTGTAGSARKREVGNSIGQVSTADLPEVPTNVSNLLAGRVAGVQISGGTGNAGSGSAIRLRGATSLALSNQPLIYVDGVRTRSDEYPRNGIFQGATQRGANSYGSPLNDINPDDIERIEVVKGAAATTLFGTDAAAGVIQIFTKRGSQGAPKWTTQINSGFQRLQQFGTDSVPLLNMDDYVRDGGRLGMQAQVAGGTQNNVKYLFSFGADNSDGVLELDNERKYQLRANVDFSPMKNMQFSWNTAYNNSLITQTPAGNNAQGVTLNAFRQNRNYFGTANPDTIKLVYGQQLTSNIDRLLLGATTTWTPLERFSSRLTVGFDRSAIENRNVRPYGFPGAVLGIIQNQVWSNKIISLDWANNYEYTTGDFKATLSAGTQYINSMVGDVVAYSENYPAPTNPTVASGSLRNADENRLKNITGGAFSQALFGFKDKYFVTVGARVDGNSAFGEDFGFQTYPKASASWVVSDEGFWGEKLGTLKLRAAYGQAGRAPTAFAAVQTWDPVGWGTAPAVRPLNLGDPNLGPERTTETEIGFDNTLFNGRFSIDFTWFKAVTDDALFFVRNVPSSGFLNSSLGNAGKIQKSGVEAAINATLLEKENLGIRVGLNVSTNQSKVLDLGGTPSFSIGNFGWVIEGQPAPVLRGRLIKNEDEIGAPIDTTVNHTFGPSQPTLILSPSLNITTWKGISISARGEYQGGAFINEDASFQALSRSVLWPTCTRAYAAIAASQPLTPRETLTCIPRNARQDMFIFPADFFKIRDITVTVPLGKLIPNTASSSLVFSAQNIFRKNIGMPLFDPEMSGNDGFNVGARYISEHIPAPALFLTSLRISF</sequence>
<dbReference type="Pfam" id="PF13715">
    <property type="entry name" value="CarbopepD_reg_2"/>
    <property type="match status" value="1"/>
</dbReference>
<keyword evidence="15" id="KW-1185">Reference proteome</keyword>
<dbReference type="Gene3D" id="2.40.170.20">
    <property type="entry name" value="TonB-dependent receptor, beta-barrel domain"/>
    <property type="match status" value="1"/>
</dbReference>
<dbReference type="RefSeq" id="WP_026849849.1">
    <property type="nucleotide sequence ID" value="NZ_CP011454.1"/>
</dbReference>
<dbReference type="OrthoDB" id="9768177at2"/>
<dbReference type="SUPFAM" id="SSF49452">
    <property type="entry name" value="Starch-binding domain-like"/>
    <property type="match status" value="1"/>
</dbReference>
<evidence type="ECO:0000256" key="8">
    <source>
        <dbReference type="ARBA" id="ARBA00023170"/>
    </source>
</evidence>
<keyword evidence="3 10" id="KW-1134">Transmembrane beta strand</keyword>
<dbReference type="PANTHER" id="PTHR30069:SF29">
    <property type="entry name" value="HEMOGLOBIN AND HEMOGLOBIN-HAPTOGLOBIN-BINDING PROTEIN 1-RELATED"/>
    <property type="match status" value="1"/>
</dbReference>
<evidence type="ECO:0008006" key="16">
    <source>
        <dbReference type="Google" id="ProtNLM"/>
    </source>
</evidence>
<dbReference type="Pfam" id="PF00593">
    <property type="entry name" value="TonB_dep_Rec_b-barrel"/>
    <property type="match status" value="1"/>
</dbReference>
<dbReference type="InterPro" id="IPR036942">
    <property type="entry name" value="Beta-barrel_TonB_sf"/>
</dbReference>
<proteinExistence type="inferred from homology"/>
<dbReference type="GO" id="GO:0009279">
    <property type="term" value="C:cell outer membrane"/>
    <property type="evidence" value="ECO:0007669"/>
    <property type="project" value="UniProtKB-SubCell"/>
</dbReference>
<evidence type="ECO:0000313" key="14">
    <source>
        <dbReference type="EMBL" id="AMW04483.1"/>
    </source>
</evidence>
<comment type="similarity">
    <text evidence="10 11">Belongs to the TonB-dependent receptor family.</text>
</comment>
<evidence type="ECO:0000313" key="15">
    <source>
        <dbReference type="Proteomes" id="UP000076404"/>
    </source>
</evidence>
<dbReference type="InterPro" id="IPR037066">
    <property type="entry name" value="Plug_dom_sf"/>
</dbReference>
<dbReference type="InterPro" id="IPR039426">
    <property type="entry name" value="TonB-dep_rcpt-like"/>
</dbReference>
<keyword evidence="9 10" id="KW-0998">Cell outer membrane</keyword>
<dbReference type="PROSITE" id="PS52016">
    <property type="entry name" value="TONB_DEPENDENT_REC_3"/>
    <property type="match status" value="1"/>
</dbReference>
<dbReference type="eggNOG" id="COG4771">
    <property type="taxonomic scope" value="Bacteria"/>
</dbReference>
<reference evidence="14 15" key="2">
    <citation type="journal article" date="2016" name="Environ. Microbiol. Rep.">
        <title>Metagenomic evidence for the presence of phototrophic Gemmatimonadetes bacteria in diverse environments.</title>
        <authorList>
            <person name="Zeng Y."/>
            <person name="Baumbach J."/>
            <person name="Barbosa E.G."/>
            <person name="Azevedo V."/>
            <person name="Zhang C."/>
            <person name="Koblizek M."/>
        </authorList>
    </citation>
    <scope>NUCLEOTIDE SEQUENCE [LARGE SCALE GENOMIC DNA]</scope>
    <source>
        <strain evidence="14 15">AP64</strain>
    </source>
</reference>
<dbReference type="InterPro" id="IPR013784">
    <property type="entry name" value="Carb-bd-like_fold"/>
</dbReference>
<dbReference type="KEGG" id="gph:GEMMAAP_05765"/>
<feature type="domain" description="TonB-dependent receptor-like beta-barrel" evidence="12">
    <location>
        <begin position="361"/>
        <end position="723"/>
    </location>
</feature>
<comment type="subcellular location">
    <subcellularLocation>
        <location evidence="1 10">Cell outer membrane</location>
        <topology evidence="1 10">Multi-pass membrane protein</topology>
    </subcellularLocation>
</comment>
<name>A0A143BIQ6_9BACT</name>
<dbReference type="InterPro" id="IPR012910">
    <property type="entry name" value="Plug_dom"/>
</dbReference>
<dbReference type="Gene3D" id="2.60.40.1120">
    <property type="entry name" value="Carboxypeptidase-like, regulatory domain"/>
    <property type="match status" value="1"/>
</dbReference>
<dbReference type="GO" id="GO:0030246">
    <property type="term" value="F:carbohydrate binding"/>
    <property type="evidence" value="ECO:0007669"/>
    <property type="project" value="InterPro"/>
</dbReference>
<protein>
    <recommendedName>
        <fullName evidence="16">TonB-dependent receptor plug domain-containing protein</fullName>
    </recommendedName>
</protein>
<dbReference type="SUPFAM" id="SSF56935">
    <property type="entry name" value="Porins"/>
    <property type="match status" value="1"/>
</dbReference>
<dbReference type="GO" id="GO:0044718">
    <property type="term" value="P:siderophore transmembrane transport"/>
    <property type="evidence" value="ECO:0007669"/>
    <property type="project" value="TreeGrafter"/>
</dbReference>
<reference evidence="14 15" key="1">
    <citation type="journal article" date="2014" name="Proc. Natl. Acad. Sci. U.S.A.">
        <title>Functional type 2 photosynthetic reaction centers found in the rare bacterial phylum Gemmatimonadetes.</title>
        <authorList>
            <person name="Zeng Y."/>
            <person name="Feng F."/>
            <person name="Medova H."/>
            <person name="Dean J."/>
            <person name="Koblizek M."/>
        </authorList>
    </citation>
    <scope>NUCLEOTIDE SEQUENCE [LARGE SCALE GENOMIC DNA]</scope>
    <source>
        <strain evidence="14 15">AP64</strain>
    </source>
</reference>
<keyword evidence="7 10" id="KW-0472">Membrane</keyword>
<organism evidence="14 15">
    <name type="scientific">Gemmatimonas phototrophica</name>
    <dbReference type="NCBI Taxonomy" id="1379270"/>
    <lineage>
        <taxon>Bacteria</taxon>
        <taxon>Pseudomonadati</taxon>
        <taxon>Gemmatimonadota</taxon>
        <taxon>Gemmatimonadia</taxon>
        <taxon>Gemmatimonadales</taxon>
        <taxon>Gemmatimonadaceae</taxon>
        <taxon>Gemmatimonas</taxon>
    </lineage>
</organism>
<dbReference type="InterPro" id="IPR000531">
    <property type="entry name" value="Beta-barrel_TonB"/>
</dbReference>
<evidence type="ECO:0000256" key="2">
    <source>
        <dbReference type="ARBA" id="ARBA00022448"/>
    </source>
</evidence>